<keyword evidence="7" id="KW-0472">Membrane</keyword>
<dbReference type="Proteomes" id="UP000326831">
    <property type="component" value="Chromosome"/>
</dbReference>
<dbReference type="GO" id="GO:0005886">
    <property type="term" value="C:plasma membrane"/>
    <property type="evidence" value="ECO:0007669"/>
    <property type="project" value="TreeGrafter"/>
</dbReference>
<dbReference type="OrthoDB" id="4652229at2"/>
<comment type="catalytic activity">
    <reaction evidence="1">
        <text>ATP + protein L-histidine = ADP + protein N-phospho-L-histidine.</text>
        <dbReference type="EC" id="2.7.13.3"/>
    </reaction>
</comment>
<evidence type="ECO:0000256" key="4">
    <source>
        <dbReference type="ARBA" id="ARBA00022679"/>
    </source>
</evidence>
<dbReference type="GO" id="GO:0004673">
    <property type="term" value="F:protein histidine kinase activity"/>
    <property type="evidence" value="ECO:0007669"/>
    <property type="project" value="UniProtKB-EC"/>
</dbReference>
<evidence type="ECO:0000313" key="11">
    <source>
        <dbReference type="Proteomes" id="UP000326831"/>
    </source>
</evidence>
<keyword evidence="7" id="KW-0812">Transmembrane</keyword>
<dbReference type="Proteomes" id="UP000634660">
    <property type="component" value="Unassembled WGS sequence"/>
</dbReference>
<dbReference type="RefSeq" id="WP_150521264.1">
    <property type="nucleotide sequence ID" value="NZ_BMVX01000039.1"/>
</dbReference>
<dbReference type="AlphaFoldDB" id="A0A5P2UV86"/>
<dbReference type="SUPFAM" id="SSF55874">
    <property type="entry name" value="ATPase domain of HSP90 chaperone/DNA topoisomerase II/histidine kinase"/>
    <property type="match status" value="1"/>
</dbReference>
<protein>
    <recommendedName>
        <fullName evidence="2">histidine kinase</fullName>
        <ecNumber evidence="2">2.7.13.3</ecNumber>
    </recommendedName>
</protein>
<keyword evidence="5 10" id="KW-0418">Kinase</keyword>
<keyword evidence="11" id="KW-1185">Reference proteome</keyword>
<evidence type="ECO:0000313" key="9">
    <source>
        <dbReference type="EMBL" id="GGZ95436.1"/>
    </source>
</evidence>
<reference evidence="10 11" key="2">
    <citation type="submission" date="2017-09" db="EMBL/GenBank/DDBJ databases">
        <authorList>
            <person name="Lee N."/>
            <person name="Cho B.-K."/>
        </authorList>
    </citation>
    <scope>NUCLEOTIDE SEQUENCE [LARGE SCALE GENOMIC DNA]</scope>
    <source>
        <strain evidence="10 11">ATCC 27467</strain>
    </source>
</reference>
<gene>
    <name evidence="10" type="ORF">CP968_31810</name>
    <name evidence="9" type="ORF">GCM10010371_64240</name>
</gene>
<keyword evidence="4" id="KW-0808">Transferase</keyword>
<keyword evidence="7" id="KW-1133">Transmembrane helix</keyword>
<accession>A0A5P2UV86</accession>
<dbReference type="Pfam" id="PF02518">
    <property type="entry name" value="HATPase_c"/>
    <property type="match status" value="1"/>
</dbReference>
<dbReference type="InterPro" id="IPR050428">
    <property type="entry name" value="TCS_sensor_his_kinase"/>
</dbReference>
<feature type="region of interest" description="Disordered" evidence="6">
    <location>
        <begin position="396"/>
        <end position="508"/>
    </location>
</feature>
<dbReference type="PANTHER" id="PTHR45436:SF5">
    <property type="entry name" value="SENSOR HISTIDINE KINASE TRCS"/>
    <property type="match status" value="1"/>
</dbReference>
<feature type="transmembrane region" description="Helical" evidence="7">
    <location>
        <begin position="45"/>
        <end position="63"/>
    </location>
</feature>
<evidence type="ECO:0000256" key="3">
    <source>
        <dbReference type="ARBA" id="ARBA00022553"/>
    </source>
</evidence>
<dbReference type="Gene3D" id="3.30.565.10">
    <property type="entry name" value="Histidine kinase-like ATPase, C-terminal domain"/>
    <property type="match status" value="1"/>
</dbReference>
<sequence length="508" mass="53795">MAQENIPPESPRPETGISGPLPAIAAVAAVCLVGSLVSSSETARTVWIALAAACTAAAVVEAVRRGRATAAQRARVAALRHSLSRQEAEAVRLADVVLTEAIERLRRGEQPEEVLTALGGRGGTGDRWGTDRALTPRFRSALQTVLARVVDVVENEENLRDSAQRAFVNIARRVQAIVHQQAHEMREMEDRHGRNPDVFGDLLRLDHGTALVGRLADSISVLGGARPGRQWSRAVTLYSVLRGAMSRIIDYQRVELHSVTEVAVVGPIVEPLIHTIAELLDNATRYSPPHTRVHLTAVEVQSGIAVEIEDGGLSMSEEARRRAERMLAQAQSGIDLNDLGETPRLGLAVVGRLAQAYGFQVSLRSSAYGGVRAVVIVPQHLITTASAATGLAHGIGSSSGPRAVAPAPREHPVDHLSAGVSVPRPGPRPRPVPGPADEDTPVTERTANGLPQRRRKDRATTYDFPPAAAPQPAADAAPGLWLEAFHTGLSGSSGQDGEDASGSATKGA</sequence>
<feature type="compositionally biased region" description="Pro residues" evidence="6">
    <location>
        <begin position="424"/>
        <end position="434"/>
    </location>
</feature>
<dbReference type="EMBL" id="BMVX01000039">
    <property type="protein sequence ID" value="GGZ95436.1"/>
    <property type="molecule type" value="Genomic_DNA"/>
</dbReference>
<dbReference type="InterPro" id="IPR036890">
    <property type="entry name" value="HATPase_C_sf"/>
</dbReference>
<reference evidence="9" key="3">
    <citation type="submission" date="2020-09" db="EMBL/GenBank/DDBJ databases">
        <authorList>
            <person name="Sun Q."/>
            <person name="Ohkuma M."/>
        </authorList>
    </citation>
    <scope>NUCLEOTIDE SEQUENCE</scope>
    <source>
        <strain evidence="9">JCM 4834</strain>
    </source>
</reference>
<evidence type="ECO:0000313" key="10">
    <source>
        <dbReference type="EMBL" id="QEU82249.1"/>
    </source>
</evidence>
<reference evidence="9" key="1">
    <citation type="journal article" date="2014" name="Int. J. Syst. Evol. Microbiol.">
        <title>Complete genome sequence of Corynebacterium casei LMG S-19264T (=DSM 44701T), isolated from a smear-ripened cheese.</title>
        <authorList>
            <consortium name="US DOE Joint Genome Institute (JGI-PGF)"/>
            <person name="Walter F."/>
            <person name="Albersmeier A."/>
            <person name="Kalinowski J."/>
            <person name="Ruckert C."/>
        </authorList>
    </citation>
    <scope>NUCLEOTIDE SEQUENCE</scope>
    <source>
        <strain evidence="9">JCM 4834</strain>
    </source>
</reference>
<name>A0A5P2UV86_9ACTN</name>
<dbReference type="EMBL" id="CP023701">
    <property type="protein sequence ID" value="QEU82249.1"/>
    <property type="molecule type" value="Genomic_DNA"/>
</dbReference>
<evidence type="ECO:0000256" key="5">
    <source>
        <dbReference type="ARBA" id="ARBA00022777"/>
    </source>
</evidence>
<dbReference type="EC" id="2.7.13.3" evidence="2"/>
<evidence type="ECO:0000256" key="7">
    <source>
        <dbReference type="SAM" id="Phobius"/>
    </source>
</evidence>
<evidence type="ECO:0000256" key="1">
    <source>
        <dbReference type="ARBA" id="ARBA00000085"/>
    </source>
</evidence>
<keyword evidence="3" id="KW-0597">Phosphoprotein</keyword>
<evidence type="ECO:0000256" key="6">
    <source>
        <dbReference type="SAM" id="MobiDB-lite"/>
    </source>
</evidence>
<feature type="transmembrane region" description="Helical" evidence="7">
    <location>
        <begin position="21"/>
        <end position="39"/>
    </location>
</feature>
<proteinExistence type="predicted"/>
<feature type="domain" description="Histidine kinase/HSP90-like ATPase" evidence="8">
    <location>
        <begin position="271"/>
        <end position="379"/>
    </location>
</feature>
<dbReference type="PANTHER" id="PTHR45436">
    <property type="entry name" value="SENSOR HISTIDINE KINASE YKOH"/>
    <property type="match status" value="1"/>
</dbReference>
<dbReference type="KEGG" id="ssub:CP968_31810"/>
<evidence type="ECO:0000256" key="2">
    <source>
        <dbReference type="ARBA" id="ARBA00012438"/>
    </source>
</evidence>
<dbReference type="InterPro" id="IPR003594">
    <property type="entry name" value="HATPase_dom"/>
</dbReference>
<organism evidence="10 11">
    <name type="scientific">Streptomyces subrutilus</name>
    <dbReference type="NCBI Taxonomy" id="36818"/>
    <lineage>
        <taxon>Bacteria</taxon>
        <taxon>Bacillati</taxon>
        <taxon>Actinomycetota</taxon>
        <taxon>Actinomycetes</taxon>
        <taxon>Kitasatosporales</taxon>
        <taxon>Streptomycetaceae</taxon>
        <taxon>Streptomyces</taxon>
    </lineage>
</organism>
<dbReference type="GO" id="GO:0000160">
    <property type="term" value="P:phosphorelay signal transduction system"/>
    <property type="evidence" value="ECO:0007669"/>
    <property type="project" value="TreeGrafter"/>
</dbReference>
<evidence type="ECO:0000259" key="8">
    <source>
        <dbReference type="Pfam" id="PF02518"/>
    </source>
</evidence>